<dbReference type="InterPro" id="IPR002145">
    <property type="entry name" value="CopG"/>
</dbReference>
<evidence type="ECO:0000313" key="2">
    <source>
        <dbReference type="EMBL" id="MDG4721460.1"/>
    </source>
</evidence>
<organism evidence="2 3">
    <name type="scientific">Thalassospira aquimaris</name>
    <dbReference type="NCBI Taxonomy" id="3037796"/>
    <lineage>
        <taxon>Bacteria</taxon>
        <taxon>Pseudomonadati</taxon>
        <taxon>Pseudomonadota</taxon>
        <taxon>Alphaproteobacteria</taxon>
        <taxon>Rhodospirillales</taxon>
        <taxon>Thalassospiraceae</taxon>
        <taxon>Thalassospira</taxon>
    </lineage>
</organism>
<dbReference type="Proteomes" id="UP001529180">
    <property type="component" value="Unassembled WGS sequence"/>
</dbReference>
<protein>
    <submittedName>
        <fullName evidence="2">Ribbon-helix-helix protein, CopG family</fullName>
    </submittedName>
</protein>
<comment type="caution">
    <text evidence="2">The sequence shown here is derived from an EMBL/GenBank/DDBJ whole genome shotgun (WGS) entry which is preliminary data.</text>
</comment>
<reference evidence="2 3" key="1">
    <citation type="submission" date="2023-03" db="EMBL/GenBank/DDBJ databases">
        <title>Strain FZY0004 represents a novel species in the genus Thalassospira isolated from seawater.</title>
        <authorList>
            <person name="Fu Z.-Y."/>
        </authorList>
    </citation>
    <scope>NUCLEOTIDE SEQUENCE [LARGE SCALE GENOMIC DNA]</scope>
    <source>
        <strain evidence="2 3">FZY0004</strain>
    </source>
</reference>
<evidence type="ECO:0000259" key="1">
    <source>
        <dbReference type="Pfam" id="PF01402"/>
    </source>
</evidence>
<evidence type="ECO:0000313" key="3">
    <source>
        <dbReference type="Proteomes" id="UP001529180"/>
    </source>
</evidence>
<accession>A0ABT6GHA3</accession>
<keyword evidence="3" id="KW-1185">Reference proteome</keyword>
<dbReference type="Pfam" id="PF01402">
    <property type="entry name" value="RHH_1"/>
    <property type="match status" value="1"/>
</dbReference>
<dbReference type="RefSeq" id="WP_278007003.1">
    <property type="nucleotide sequence ID" value="NZ_JARSBO010000013.1"/>
</dbReference>
<feature type="domain" description="Ribbon-helix-helix protein CopG" evidence="1">
    <location>
        <begin position="3"/>
        <end position="38"/>
    </location>
</feature>
<sequence length="72" mass="7966">MSRFTIDLSEEIDKKLSEIASSSGITKAEAMRRAFALLALAFEEKKKEGMSLGIIRERKDHTLEAIGKVVGI</sequence>
<gene>
    <name evidence="2" type="ORF">P7680_20810</name>
</gene>
<dbReference type="EMBL" id="JARSBO010000013">
    <property type="protein sequence ID" value="MDG4721460.1"/>
    <property type="molecule type" value="Genomic_DNA"/>
</dbReference>
<name>A0ABT6GHA3_9PROT</name>
<proteinExistence type="predicted"/>